<comment type="caution">
    <text evidence="1">The sequence shown here is derived from an EMBL/GenBank/DDBJ whole genome shotgun (WGS) entry which is preliminary data.</text>
</comment>
<dbReference type="EMBL" id="LAZR01057828">
    <property type="protein sequence ID" value="KKK71229.1"/>
    <property type="molecule type" value="Genomic_DNA"/>
</dbReference>
<proteinExistence type="predicted"/>
<sequence length="236" mass="26554">MNSFQALTQHFGASKDNGSDITKYAVVLSDGPEHWGFFDISSEDKIARVILDLAENRGIIPKEMMKVAEGVINTTFMAKTGSIVPLYKGTENAYNNSIKYNEIDWNKFALSLEDDSREGFEYNGKTLPLDSKSNVKAASKFFEDHSSRFTGKNRVEFSTKIAEASEKYGVDLSPTVEKYAADHLNENVEELLERMTDKIVISSGRIEGEVYDENSPRGSGRLVKASFWVQENKMQY</sequence>
<organism evidence="1">
    <name type="scientific">marine sediment metagenome</name>
    <dbReference type="NCBI Taxonomy" id="412755"/>
    <lineage>
        <taxon>unclassified sequences</taxon>
        <taxon>metagenomes</taxon>
        <taxon>ecological metagenomes</taxon>
    </lineage>
</organism>
<name>A0A0F8ZXS6_9ZZZZ</name>
<reference evidence="1" key="1">
    <citation type="journal article" date="2015" name="Nature">
        <title>Complex archaea that bridge the gap between prokaryotes and eukaryotes.</title>
        <authorList>
            <person name="Spang A."/>
            <person name="Saw J.H."/>
            <person name="Jorgensen S.L."/>
            <person name="Zaremba-Niedzwiedzka K."/>
            <person name="Martijn J."/>
            <person name="Lind A.E."/>
            <person name="van Eijk R."/>
            <person name="Schleper C."/>
            <person name="Guy L."/>
            <person name="Ettema T.J."/>
        </authorList>
    </citation>
    <scope>NUCLEOTIDE SEQUENCE</scope>
</reference>
<feature type="non-terminal residue" evidence="1">
    <location>
        <position position="236"/>
    </location>
</feature>
<protein>
    <submittedName>
        <fullName evidence="1">Uncharacterized protein</fullName>
    </submittedName>
</protein>
<accession>A0A0F8ZXS6</accession>
<dbReference type="AlphaFoldDB" id="A0A0F8ZXS6"/>
<gene>
    <name evidence="1" type="ORF">LCGC14_2916030</name>
</gene>
<evidence type="ECO:0000313" key="1">
    <source>
        <dbReference type="EMBL" id="KKK71229.1"/>
    </source>
</evidence>